<dbReference type="Proteomes" id="UP000019132">
    <property type="component" value="Unassembled WGS sequence"/>
</dbReference>
<evidence type="ECO:0000256" key="3">
    <source>
        <dbReference type="ARBA" id="ARBA00023239"/>
    </source>
</evidence>
<feature type="region of interest" description="Disordered" evidence="7">
    <location>
        <begin position="1"/>
        <end position="57"/>
    </location>
</feature>
<dbReference type="AlphaFoldDB" id="K3WPN0"/>
<dbReference type="InterPro" id="IPR027521">
    <property type="entry name" value="Usb1"/>
</dbReference>
<evidence type="ECO:0000256" key="1">
    <source>
        <dbReference type="ARBA" id="ARBA00022722"/>
    </source>
</evidence>
<protein>
    <recommendedName>
        <fullName evidence="5">U6 snRNA phosphodiesterase 1</fullName>
    </recommendedName>
    <alternativeName>
        <fullName evidence="6">3'-5' RNA exonuclease USB1</fullName>
    </alternativeName>
</protein>
<dbReference type="STRING" id="431595.K3WPN0"/>
<dbReference type="EMBL" id="GL376560">
    <property type="status" value="NOT_ANNOTATED_CDS"/>
    <property type="molecule type" value="Genomic_DNA"/>
</dbReference>
<name>K3WPN0_GLOUD</name>
<dbReference type="Gene3D" id="3.90.1140.10">
    <property type="entry name" value="Cyclic phosphodiesterase"/>
    <property type="match status" value="1"/>
</dbReference>
<reference evidence="8" key="3">
    <citation type="submission" date="2015-02" db="UniProtKB">
        <authorList>
            <consortium name="EnsemblProtists"/>
        </authorList>
    </citation>
    <scope>IDENTIFICATION</scope>
    <source>
        <strain evidence="8">DAOM BR144</strain>
    </source>
</reference>
<dbReference type="eggNOG" id="KOG3102">
    <property type="taxonomic scope" value="Eukaryota"/>
</dbReference>
<dbReference type="PANTHER" id="PTHR13522">
    <property type="entry name" value="U6 SNRNA PHOSPHODIESTERASE 1"/>
    <property type="match status" value="1"/>
</dbReference>
<dbReference type="Pfam" id="PF09749">
    <property type="entry name" value="HVSL"/>
    <property type="match status" value="1"/>
</dbReference>
<evidence type="ECO:0000256" key="4">
    <source>
        <dbReference type="ARBA" id="ARBA00023242"/>
    </source>
</evidence>
<dbReference type="HOGENOM" id="CLU_057212_3_0_1"/>
<organism evidence="8 9">
    <name type="scientific">Globisporangium ultimum (strain ATCC 200006 / CBS 805.95 / DAOM BR144)</name>
    <name type="common">Pythium ultimum</name>
    <dbReference type="NCBI Taxonomy" id="431595"/>
    <lineage>
        <taxon>Eukaryota</taxon>
        <taxon>Sar</taxon>
        <taxon>Stramenopiles</taxon>
        <taxon>Oomycota</taxon>
        <taxon>Peronosporomycetes</taxon>
        <taxon>Pythiales</taxon>
        <taxon>Pythiaceae</taxon>
        <taxon>Globisporangium</taxon>
    </lineage>
</organism>
<evidence type="ECO:0000256" key="5">
    <source>
        <dbReference type="ARBA" id="ARBA00029543"/>
    </source>
</evidence>
<keyword evidence="1" id="KW-0540">Nuclease</keyword>
<keyword evidence="3" id="KW-0456">Lyase</keyword>
<evidence type="ECO:0000256" key="6">
    <source>
        <dbReference type="ARBA" id="ARBA00030030"/>
    </source>
</evidence>
<dbReference type="VEuPathDB" id="FungiDB:PYU1_G006907"/>
<reference evidence="9" key="2">
    <citation type="submission" date="2010-04" db="EMBL/GenBank/DDBJ databases">
        <authorList>
            <person name="Buell R."/>
            <person name="Hamilton J."/>
            <person name="Hostetler J."/>
        </authorList>
    </citation>
    <scope>NUCLEOTIDE SEQUENCE [LARGE SCALE GENOMIC DNA]</scope>
    <source>
        <strain evidence="9">DAOM:BR144</strain>
    </source>
</reference>
<dbReference type="PANTHER" id="PTHR13522:SF3">
    <property type="entry name" value="U6 SNRNA PHOSPHODIESTERASE 1"/>
    <property type="match status" value="1"/>
</dbReference>
<dbReference type="GO" id="GO:0005634">
    <property type="term" value="C:nucleus"/>
    <property type="evidence" value="ECO:0007669"/>
    <property type="project" value="TreeGrafter"/>
</dbReference>
<evidence type="ECO:0000256" key="2">
    <source>
        <dbReference type="ARBA" id="ARBA00022801"/>
    </source>
</evidence>
<dbReference type="OMA" id="YTNPRPH"/>
<sequence>MDSIFACYGSSSGSSDAEEVGHAASGSDSDIDSVAGGRGDSTVGQKRKRGLPLEPPQWTRAFPHVDGNWPSHVSITISADDAFRSLCSKLIERVASESGVELVPMGSGGDDAYHLSLSRPFVLTFDQIEPFVDELRAALKWRRWFSLSLHGATILCNDDKTRSFLALRVVNGGKEVLNILKCVDKCMRQFTLPMYYE</sequence>
<evidence type="ECO:0000256" key="7">
    <source>
        <dbReference type="SAM" id="MobiDB-lite"/>
    </source>
</evidence>
<keyword evidence="4" id="KW-0539">Nucleus</keyword>
<keyword evidence="9" id="KW-1185">Reference proteome</keyword>
<evidence type="ECO:0000313" key="9">
    <source>
        <dbReference type="Proteomes" id="UP000019132"/>
    </source>
</evidence>
<proteinExistence type="predicted"/>
<dbReference type="InParanoid" id="K3WPN0"/>
<dbReference type="GO" id="GO:0000175">
    <property type="term" value="F:3'-5'-RNA exonuclease activity"/>
    <property type="evidence" value="ECO:0007669"/>
    <property type="project" value="TreeGrafter"/>
</dbReference>
<dbReference type="GO" id="GO:0016829">
    <property type="term" value="F:lyase activity"/>
    <property type="evidence" value="ECO:0007669"/>
    <property type="project" value="UniProtKB-KW"/>
</dbReference>
<accession>K3WPN0</accession>
<reference evidence="9" key="1">
    <citation type="journal article" date="2010" name="Genome Biol.">
        <title>Genome sequence of the necrotrophic plant pathogen Pythium ultimum reveals original pathogenicity mechanisms and effector repertoire.</title>
        <authorList>
            <person name="Levesque C.A."/>
            <person name="Brouwer H."/>
            <person name="Cano L."/>
            <person name="Hamilton J.P."/>
            <person name="Holt C."/>
            <person name="Huitema E."/>
            <person name="Raffaele S."/>
            <person name="Robideau G.P."/>
            <person name="Thines M."/>
            <person name="Win J."/>
            <person name="Zerillo M.M."/>
            <person name="Beakes G.W."/>
            <person name="Boore J.L."/>
            <person name="Busam D."/>
            <person name="Dumas B."/>
            <person name="Ferriera S."/>
            <person name="Fuerstenberg S.I."/>
            <person name="Gachon C.M."/>
            <person name="Gaulin E."/>
            <person name="Govers F."/>
            <person name="Grenville-Briggs L."/>
            <person name="Horner N."/>
            <person name="Hostetler J."/>
            <person name="Jiang R.H."/>
            <person name="Johnson J."/>
            <person name="Krajaejun T."/>
            <person name="Lin H."/>
            <person name="Meijer H.J."/>
            <person name="Moore B."/>
            <person name="Morris P."/>
            <person name="Phuntmart V."/>
            <person name="Puiu D."/>
            <person name="Shetty J."/>
            <person name="Stajich J.E."/>
            <person name="Tripathy S."/>
            <person name="Wawra S."/>
            <person name="van West P."/>
            <person name="Whitty B.R."/>
            <person name="Coutinho P.M."/>
            <person name="Henrissat B."/>
            <person name="Martin F."/>
            <person name="Thomas P.D."/>
            <person name="Tyler B.M."/>
            <person name="De Vries R.P."/>
            <person name="Kamoun S."/>
            <person name="Yandell M."/>
            <person name="Tisserat N."/>
            <person name="Buell C.R."/>
        </authorList>
    </citation>
    <scope>NUCLEOTIDE SEQUENCE</scope>
    <source>
        <strain evidence="9">DAOM:BR144</strain>
    </source>
</reference>
<dbReference type="GO" id="GO:0034477">
    <property type="term" value="P:U6 snRNA 3'-end processing"/>
    <property type="evidence" value="ECO:0007669"/>
    <property type="project" value="InterPro"/>
</dbReference>
<dbReference type="EnsemblProtists" id="PYU1_T006922">
    <property type="protein sequence ID" value="PYU1_T006922"/>
    <property type="gene ID" value="PYU1_G006907"/>
</dbReference>
<keyword evidence="2" id="KW-0378">Hydrolase</keyword>
<evidence type="ECO:0000313" key="8">
    <source>
        <dbReference type="EnsemblProtists" id="PYU1_T006922"/>
    </source>
</evidence>